<feature type="transmembrane region" description="Helical" evidence="1">
    <location>
        <begin position="58"/>
        <end position="79"/>
    </location>
</feature>
<dbReference type="Proteomes" id="UP000054007">
    <property type="component" value="Unassembled WGS sequence"/>
</dbReference>
<evidence type="ECO:0000256" key="1">
    <source>
        <dbReference type="SAM" id="Phobius"/>
    </source>
</evidence>
<dbReference type="EMBL" id="KN880885">
    <property type="protein sequence ID" value="KIY61717.1"/>
    <property type="molecule type" value="Genomic_DNA"/>
</dbReference>
<dbReference type="OrthoDB" id="7862095at2759"/>
<sequence length="241" mass="27749">MPFRRRHWMCCLPIRWGVMSLAFSGFWASLGSSIVQWLKLAYVLQHNDTGRFSSDYQATTIVQGISYALFALITLFGFIGALKKNPVLLRMYFNLLLGHLIGGVVAGSISIWRLFGQSNLEDQCRNLDDNFDPILGIDLPEYTQQQTDKCVSILRSTRLWVIIFNIVMWLLEFWSMFLVYSYRKELLEMEEVNKGTYIEVEPMIGTQGVEKQQSYYPAVAPYHPVYDPHHDTPLEGHGATH</sequence>
<feature type="transmembrane region" description="Helical" evidence="1">
    <location>
        <begin position="91"/>
        <end position="112"/>
    </location>
</feature>
<gene>
    <name evidence="2" type="ORF">CYLTODRAFT_459634</name>
</gene>
<feature type="transmembrane region" description="Helical" evidence="1">
    <location>
        <begin position="159"/>
        <end position="180"/>
    </location>
</feature>
<keyword evidence="1" id="KW-1133">Transmembrane helix</keyword>
<feature type="transmembrane region" description="Helical" evidence="1">
    <location>
        <begin position="12"/>
        <end position="38"/>
    </location>
</feature>
<keyword evidence="1" id="KW-0472">Membrane</keyword>
<keyword evidence="3" id="KW-1185">Reference proteome</keyword>
<dbReference type="STRING" id="1314674.A0A0D7AU47"/>
<protein>
    <submittedName>
        <fullName evidence="2">Uncharacterized protein</fullName>
    </submittedName>
</protein>
<reference evidence="2 3" key="1">
    <citation type="journal article" date="2015" name="Fungal Genet. Biol.">
        <title>Evolution of novel wood decay mechanisms in Agaricales revealed by the genome sequences of Fistulina hepatica and Cylindrobasidium torrendii.</title>
        <authorList>
            <person name="Floudas D."/>
            <person name="Held B.W."/>
            <person name="Riley R."/>
            <person name="Nagy L.G."/>
            <person name="Koehler G."/>
            <person name="Ransdell A.S."/>
            <person name="Younus H."/>
            <person name="Chow J."/>
            <person name="Chiniquy J."/>
            <person name="Lipzen A."/>
            <person name="Tritt A."/>
            <person name="Sun H."/>
            <person name="Haridas S."/>
            <person name="LaButti K."/>
            <person name="Ohm R.A."/>
            <person name="Kues U."/>
            <person name="Blanchette R.A."/>
            <person name="Grigoriev I.V."/>
            <person name="Minto R.E."/>
            <person name="Hibbett D.S."/>
        </authorList>
    </citation>
    <scope>NUCLEOTIDE SEQUENCE [LARGE SCALE GENOMIC DNA]</scope>
    <source>
        <strain evidence="2 3">FP15055 ss-10</strain>
    </source>
</reference>
<proteinExistence type="predicted"/>
<organism evidence="2 3">
    <name type="scientific">Cylindrobasidium torrendii FP15055 ss-10</name>
    <dbReference type="NCBI Taxonomy" id="1314674"/>
    <lineage>
        <taxon>Eukaryota</taxon>
        <taxon>Fungi</taxon>
        <taxon>Dikarya</taxon>
        <taxon>Basidiomycota</taxon>
        <taxon>Agaricomycotina</taxon>
        <taxon>Agaricomycetes</taxon>
        <taxon>Agaricomycetidae</taxon>
        <taxon>Agaricales</taxon>
        <taxon>Marasmiineae</taxon>
        <taxon>Physalacriaceae</taxon>
        <taxon>Cylindrobasidium</taxon>
    </lineage>
</organism>
<keyword evidence="1" id="KW-0812">Transmembrane</keyword>
<evidence type="ECO:0000313" key="3">
    <source>
        <dbReference type="Proteomes" id="UP000054007"/>
    </source>
</evidence>
<evidence type="ECO:0000313" key="2">
    <source>
        <dbReference type="EMBL" id="KIY61717.1"/>
    </source>
</evidence>
<dbReference type="AlphaFoldDB" id="A0A0D7AU47"/>
<accession>A0A0D7AU47</accession>
<name>A0A0D7AU47_9AGAR</name>